<evidence type="ECO:0000256" key="5">
    <source>
        <dbReference type="ARBA" id="ARBA00023049"/>
    </source>
</evidence>
<dbReference type="SUPFAM" id="SSF69572">
    <property type="entry name" value="Activating enzymes of the ubiquitin-like proteins"/>
    <property type="match status" value="1"/>
</dbReference>
<dbReference type="Pfam" id="PF14464">
    <property type="entry name" value="Prok-JAB"/>
    <property type="match status" value="1"/>
</dbReference>
<feature type="domain" description="JAB" evidence="7">
    <location>
        <begin position="7"/>
        <end position="110"/>
    </location>
</feature>
<keyword evidence="2" id="KW-0479">Metal-binding</keyword>
<keyword evidence="9" id="KW-1185">Reference proteome</keyword>
<comment type="caution">
    <text evidence="8">The sequence shown here is derived from an EMBL/GenBank/DDBJ whole genome shotgun (WGS) entry which is preliminary data.</text>
</comment>
<keyword evidence="5" id="KW-0482">Metalloprotease</keyword>
<dbReference type="InterPro" id="IPR028090">
    <property type="entry name" value="JAB_dom_prok"/>
</dbReference>
<evidence type="ECO:0000256" key="2">
    <source>
        <dbReference type="ARBA" id="ARBA00022723"/>
    </source>
</evidence>
<dbReference type="Pfam" id="PF00899">
    <property type="entry name" value="ThiF"/>
    <property type="match status" value="1"/>
</dbReference>
<sequence length="452" mass="48842">MARDHGRLQAHLFPSDGKEAAAVLVCTRVPGQRVRLLVRDVFPVPHDECAERSDLKLTWPGAYLEKAIDVAQAGSDCIVLMHSHPSGFAAFSQADDDSDQVVMPCLHDAVAAPWHGSAVMVPSGSIFARLYSGEMAEQPVDLVSVAGDDLQYWWRDDLSDTAARPMAFTSDMTCELSRLTAVAIGSSGTGSPTIDQLSRLGFGKVLTIDHDLVEDRNLNRILNATMADAVAKRPKVSVMAERLNPIRSAPFLEGIDANVMSRRAVLEAARADVIFCCVDSLRARMVADRLSAAFLLPLFDVGVLIPTRGQGADLAIAEVTGRLDYVYPGGSTLGDRGVYTPASLQAEYLGEADPAAHAAQRRAGYIQDHPEEAPSVIALNMRAASACVMEFIARAYPFRHSHNANYARTRFMLAECVEEHTKESAFTSRHSALLAMGSKEPLLGLPVLGEEG</sequence>
<keyword evidence="1" id="KW-0645">Protease</keyword>
<evidence type="ECO:0000256" key="4">
    <source>
        <dbReference type="ARBA" id="ARBA00022833"/>
    </source>
</evidence>
<protein>
    <recommendedName>
        <fullName evidence="10">Thiamine biosynthesis protein ThiF</fullName>
    </recommendedName>
</protein>
<name>A0ABQ6C4R5_9BURK</name>
<keyword evidence="3" id="KW-0378">Hydrolase</keyword>
<keyword evidence="4" id="KW-0862">Zinc</keyword>
<evidence type="ECO:0000256" key="3">
    <source>
        <dbReference type="ARBA" id="ARBA00022801"/>
    </source>
</evidence>
<evidence type="ECO:0000259" key="7">
    <source>
        <dbReference type="Pfam" id="PF14464"/>
    </source>
</evidence>
<dbReference type="EMBL" id="BSPB01000023">
    <property type="protein sequence ID" value="GLS15311.1"/>
    <property type="molecule type" value="Genomic_DNA"/>
</dbReference>
<dbReference type="InterPro" id="IPR035985">
    <property type="entry name" value="Ubiquitin-activating_enz"/>
</dbReference>
<dbReference type="Proteomes" id="UP001156903">
    <property type="component" value="Unassembled WGS sequence"/>
</dbReference>
<evidence type="ECO:0008006" key="10">
    <source>
        <dbReference type="Google" id="ProtNLM"/>
    </source>
</evidence>
<feature type="domain" description="THIF-type NAD/FAD binding fold" evidence="6">
    <location>
        <begin position="171"/>
        <end position="304"/>
    </location>
</feature>
<dbReference type="InterPro" id="IPR000594">
    <property type="entry name" value="ThiF_NAD_FAD-bd"/>
</dbReference>
<reference evidence="9" key="1">
    <citation type="journal article" date="2019" name="Int. J. Syst. Evol. Microbiol.">
        <title>The Global Catalogue of Microorganisms (GCM) 10K type strain sequencing project: providing services to taxonomists for standard genome sequencing and annotation.</title>
        <authorList>
            <consortium name="The Broad Institute Genomics Platform"/>
            <consortium name="The Broad Institute Genome Sequencing Center for Infectious Disease"/>
            <person name="Wu L."/>
            <person name="Ma J."/>
        </authorList>
    </citation>
    <scope>NUCLEOTIDE SEQUENCE [LARGE SCALE GENOMIC DNA]</scope>
    <source>
        <strain evidence="9">NBRC 109341</strain>
    </source>
</reference>
<dbReference type="Gene3D" id="3.40.50.720">
    <property type="entry name" value="NAD(P)-binding Rossmann-like Domain"/>
    <property type="match status" value="1"/>
</dbReference>
<evidence type="ECO:0000313" key="8">
    <source>
        <dbReference type="EMBL" id="GLS15311.1"/>
    </source>
</evidence>
<organism evidence="8 9">
    <name type="scientific">Hydrogenophaga electricum</name>
    <dbReference type="NCBI Taxonomy" id="1230953"/>
    <lineage>
        <taxon>Bacteria</taxon>
        <taxon>Pseudomonadati</taxon>
        <taxon>Pseudomonadota</taxon>
        <taxon>Betaproteobacteria</taxon>
        <taxon>Burkholderiales</taxon>
        <taxon>Comamonadaceae</taxon>
        <taxon>Hydrogenophaga</taxon>
    </lineage>
</organism>
<evidence type="ECO:0000259" key="6">
    <source>
        <dbReference type="Pfam" id="PF00899"/>
    </source>
</evidence>
<evidence type="ECO:0000256" key="1">
    <source>
        <dbReference type="ARBA" id="ARBA00022670"/>
    </source>
</evidence>
<proteinExistence type="predicted"/>
<gene>
    <name evidence="8" type="ORF">GCM10007935_27460</name>
</gene>
<evidence type="ECO:0000313" key="9">
    <source>
        <dbReference type="Proteomes" id="UP001156903"/>
    </source>
</evidence>
<accession>A0ABQ6C4R5</accession>